<feature type="chain" id="PRO_5031378568" description="Thylakoid lumenal 17.4 kDa protein, chloroplastic" evidence="2">
    <location>
        <begin position="20"/>
        <end position="233"/>
    </location>
</feature>
<accession>A0A7S3PBN9</accession>
<organism evidence="3">
    <name type="scientific">Amphora coffeiformis</name>
    <dbReference type="NCBI Taxonomy" id="265554"/>
    <lineage>
        <taxon>Eukaryota</taxon>
        <taxon>Sar</taxon>
        <taxon>Stramenopiles</taxon>
        <taxon>Ochrophyta</taxon>
        <taxon>Bacillariophyta</taxon>
        <taxon>Bacillariophyceae</taxon>
        <taxon>Bacillariophycidae</taxon>
        <taxon>Thalassiophysales</taxon>
        <taxon>Catenulaceae</taxon>
        <taxon>Amphora</taxon>
    </lineage>
</organism>
<reference evidence="3" key="1">
    <citation type="submission" date="2021-01" db="EMBL/GenBank/DDBJ databases">
        <authorList>
            <person name="Corre E."/>
            <person name="Pelletier E."/>
            <person name="Niang G."/>
            <person name="Scheremetjew M."/>
            <person name="Finn R."/>
            <person name="Kale V."/>
            <person name="Holt S."/>
            <person name="Cochrane G."/>
            <person name="Meng A."/>
            <person name="Brown T."/>
            <person name="Cohen L."/>
        </authorList>
    </citation>
    <scope>NUCLEOTIDE SEQUENCE</scope>
    <source>
        <strain evidence="3">CCMP127</strain>
    </source>
</reference>
<dbReference type="Pfam" id="PF13599">
    <property type="entry name" value="Pentapeptide_4"/>
    <property type="match status" value="1"/>
</dbReference>
<dbReference type="SUPFAM" id="SSF141571">
    <property type="entry name" value="Pentapeptide repeat-like"/>
    <property type="match status" value="1"/>
</dbReference>
<evidence type="ECO:0000313" key="3">
    <source>
        <dbReference type="EMBL" id="CAE0420935.1"/>
    </source>
</evidence>
<name>A0A7S3PBN9_9STRA</name>
<keyword evidence="1" id="KW-0677">Repeat</keyword>
<protein>
    <recommendedName>
        <fullName evidence="4">Thylakoid lumenal 17.4 kDa protein, chloroplastic</fullName>
    </recommendedName>
</protein>
<keyword evidence="2" id="KW-0732">Signal</keyword>
<evidence type="ECO:0000256" key="2">
    <source>
        <dbReference type="SAM" id="SignalP"/>
    </source>
</evidence>
<dbReference type="EMBL" id="HBIM01023792">
    <property type="protein sequence ID" value="CAE0420935.1"/>
    <property type="molecule type" value="Transcribed_RNA"/>
</dbReference>
<dbReference type="InterPro" id="IPR001646">
    <property type="entry name" value="5peptide_repeat"/>
</dbReference>
<dbReference type="PANTHER" id="PTHR47485:SF1">
    <property type="entry name" value="THYLAKOID LUMENAL 17.4 KDA PROTEIN, CHLOROPLASTIC"/>
    <property type="match status" value="1"/>
</dbReference>
<gene>
    <name evidence="3" type="ORF">ACOF00016_LOCUS17597</name>
</gene>
<sequence length="233" mass="24450">MKVSSSLIVALSLASSASAFVQKPALSLSPSTTALGASRDGSELSGMRKIGEAALAASLFFGLLPNAVHAIDYRLPPIDRSDPNRCTLKSSAMGQSNAARDSLFDLRECKLAGADAQGYDLSGVIMGKTDVSNANFAEAYFSKGYLQDSKFDGTDFSNAIVDRATFKGSSLRNAIFKNAVLTGSTFEDADVEGADFTEVAIGSFDLRSLCKNPTVKGTNAKTGEDTRMSLGCP</sequence>
<proteinExistence type="predicted"/>
<dbReference type="Gene3D" id="2.160.20.80">
    <property type="entry name" value="E3 ubiquitin-protein ligase SopA"/>
    <property type="match status" value="1"/>
</dbReference>
<evidence type="ECO:0000256" key="1">
    <source>
        <dbReference type="ARBA" id="ARBA00022737"/>
    </source>
</evidence>
<dbReference type="AlphaFoldDB" id="A0A7S3PBN9"/>
<evidence type="ECO:0008006" key="4">
    <source>
        <dbReference type="Google" id="ProtNLM"/>
    </source>
</evidence>
<dbReference type="PANTHER" id="PTHR47485">
    <property type="entry name" value="THYLAKOID LUMENAL 17.4 KDA PROTEIN, CHLOROPLASTIC"/>
    <property type="match status" value="1"/>
</dbReference>
<feature type="signal peptide" evidence="2">
    <location>
        <begin position="1"/>
        <end position="19"/>
    </location>
</feature>